<dbReference type="PANTHER" id="PTHR43791:SF63">
    <property type="entry name" value="HIGH AFFINITY CYSTEINE TRANSPORTER"/>
    <property type="match status" value="1"/>
</dbReference>
<feature type="transmembrane region" description="Helical" evidence="6">
    <location>
        <begin position="154"/>
        <end position="175"/>
    </location>
</feature>
<evidence type="ECO:0000256" key="2">
    <source>
        <dbReference type="ARBA" id="ARBA00022448"/>
    </source>
</evidence>
<sequence>MSKTSTRGVGDTVNDVAQPPKLSQRYADESYKLFSKLTVTGPTPAEALKIRNKCLWRILPFLCIGYHIMYVDKQTLGNSAILGNMDDAHLNSSQYNWLSSIFYFGYLLAEWPQNWALQRFPVVKWLAGNLIVWGGITLLHIPCNSFATLFVVRFFLGIAEACIVPAFLLILSMFFTYQEQAVLMPIMWSIGNASPIASVITDGVTVVFGLAVWLFFPDNPLRAGFLTPEERAQAILRIKDNHSGIEQKHFKKYQFMEALKDPKSWLFFLHAWSQEMANGMTNQYSLIINSFGRYVL</sequence>
<dbReference type="PANTHER" id="PTHR43791">
    <property type="entry name" value="PERMEASE-RELATED"/>
    <property type="match status" value="1"/>
</dbReference>
<dbReference type="InterPro" id="IPR011701">
    <property type="entry name" value="MFS"/>
</dbReference>
<dbReference type="GO" id="GO:0016020">
    <property type="term" value="C:membrane"/>
    <property type="evidence" value="ECO:0007669"/>
    <property type="project" value="UniProtKB-SubCell"/>
</dbReference>
<keyword evidence="2" id="KW-0813">Transport</keyword>
<evidence type="ECO:0000256" key="4">
    <source>
        <dbReference type="ARBA" id="ARBA00022989"/>
    </source>
</evidence>
<evidence type="ECO:0000313" key="7">
    <source>
        <dbReference type="EMBL" id="KAB8069721.1"/>
    </source>
</evidence>
<comment type="subcellular location">
    <subcellularLocation>
        <location evidence="1">Membrane</location>
        <topology evidence="1">Multi-pass membrane protein</topology>
    </subcellularLocation>
</comment>
<feature type="transmembrane region" description="Helical" evidence="6">
    <location>
        <begin position="123"/>
        <end position="142"/>
    </location>
</feature>
<keyword evidence="4 6" id="KW-1133">Transmembrane helix</keyword>
<gene>
    <name evidence="7" type="ORF">BDV29DRAFT_161156</name>
</gene>
<dbReference type="GO" id="GO:0022857">
    <property type="term" value="F:transmembrane transporter activity"/>
    <property type="evidence" value="ECO:0007669"/>
    <property type="project" value="InterPro"/>
</dbReference>
<feature type="transmembrane region" description="Helical" evidence="6">
    <location>
        <begin position="54"/>
        <end position="71"/>
    </location>
</feature>
<dbReference type="Pfam" id="PF07690">
    <property type="entry name" value="MFS_1"/>
    <property type="match status" value="1"/>
</dbReference>
<organism evidence="7 8">
    <name type="scientific">Aspergillus leporis</name>
    <dbReference type="NCBI Taxonomy" id="41062"/>
    <lineage>
        <taxon>Eukaryota</taxon>
        <taxon>Fungi</taxon>
        <taxon>Dikarya</taxon>
        <taxon>Ascomycota</taxon>
        <taxon>Pezizomycotina</taxon>
        <taxon>Eurotiomycetes</taxon>
        <taxon>Eurotiomycetidae</taxon>
        <taxon>Eurotiales</taxon>
        <taxon>Aspergillaceae</taxon>
        <taxon>Aspergillus</taxon>
        <taxon>Aspergillus subgen. Circumdati</taxon>
    </lineage>
</organism>
<proteinExistence type="predicted"/>
<name>A0A5N5WME4_9EURO</name>
<evidence type="ECO:0000256" key="5">
    <source>
        <dbReference type="ARBA" id="ARBA00023136"/>
    </source>
</evidence>
<keyword evidence="5 6" id="KW-0472">Membrane</keyword>
<feature type="transmembrane region" description="Helical" evidence="6">
    <location>
        <begin position="196"/>
        <end position="216"/>
    </location>
</feature>
<reference evidence="7 8" key="1">
    <citation type="submission" date="2019-04" db="EMBL/GenBank/DDBJ databases">
        <title>Friends and foes A comparative genomics study of 23 Aspergillus species from section Flavi.</title>
        <authorList>
            <consortium name="DOE Joint Genome Institute"/>
            <person name="Kjaerbolling I."/>
            <person name="Vesth T."/>
            <person name="Frisvad J.C."/>
            <person name="Nybo J.L."/>
            <person name="Theobald S."/>
            <person name="Kildgaard S."/>
            <person name="Isbrandt T."/>
            <person name="Kuo A."/>
            <person name="Sato A."/>
            <person name="Lyhne E.K."/>
            <person name="Kogle M.E."/>
            <person name="Wiebenga A."/>
            <person name="Kun R.S."/>
            <person name="Lubbers R.J."/>
            <person name="Makela M.R."/>
            <person name="Barry K."/>
            <person name="Chovatia M."/>
            <person name="Clum A."/>
            <person name="Daum C."/>
            <person name="Haridas S."/>
            <person name="He G."/>
            <person name="LaButti K."/>
            <person name="Lipzen A."/>
            <person name="Mondo S."/>
            <person name="Riley R."/>
            <person name="Salamov A."/>
            <person name="Simmons B.A."/>
            <person name="Magnuson J.K."/>
            <person name="Henrissat B."/>
            <person name="Mortensen U.H."/>
            <person name="Larsen T.O."/>
            <person name="Devries R.P."/>
            <person name="Grigoriev I.V."/>
            <person name="Machida M."/>
            <person name="Baker S.E."/>
            <person name="Andersen M.R."/>
        </authorList>
    </citation>
    <scope>NUCLEOTIDE SEQUENCE [LARGE SCALE GENOMIC DNA]</scope>
    <source>
        <strain evidence="7 8">CBS 151.66</strain>
    </source>
</reference>
<protein>
    <submittedName>
        <fullName evidence="7">Major facilitator superfamily domain-containing protein</fullName>
    </submittedName>
</protein>
<accession>A0A5N5WME4</accession>
<dbReference type="OrthoDB" id="6730379at2759"/>
<keyword evidence="8" id="KW-1185">Reference proteome</keyword>
<dbReference type="Proteomes" id="UP000326565">
    <property type="component" value="Unassembled WGS sequence"/>
</dbReference>
<keyword evidence="3 6" id="KW-0812">Transmembrane</keyword>
<evidence type="ECO:0000256" key="3">
    <source>
        <dbReference type="ARBA" id="ARBA00022692"/>
    </source>
</evidence>
<evidence type="ECO:0000313" key="8">
    <source>
        <dbReference type="Proteomes" id="UP000326565"/>
    </source>
</evidence>
<dbReference type="EMBL" id="ML732329">
    <property type="protein sequence ID" value="KAB8069721.1"/>
    <property type="molecule type" value="Genomic_DNA"/>
</dbReference>
<dbReference type="AlphaFoldDB" id="A0A5N5WME4"/>
<dbReference type="InterPro" id="IPR036259">
    <property type="entry name" value="MFS_trans_sf"/>
</dbReference>
<dbReference type="SUPFAM" id="SSF103473">
    <property type="entry name" value="MFS general substrate transporter"/>
    <property type="match status" value="1"/>
</dbReference>
<evidence type="ECO:0000256" key="6">
    <source>
        <dbReference type="SAM" id="Phobius"/>
    </source>
</evidence>
<dbReference type="Gene3D" id="1.20.1250.20">
    <property type="entry name" value="MFS general substrate transporter like domains"/>
    <property type="match status" value="1"/>
</dbReference>
<evidence type="ECO:0000256" key="1">
    <source>
        <dbReference type="ARBA" id="ARBA00004141"/>
    </source>
</evidence>